<evidence type="ECO:0000259" key="4">
    <source>
        <dbReference type="PROSITE" id="PS01124"/>
    </source>
</evidence>
<keyword evidence="2" id="KW-0238">DNA-binding</keyword>
<dbReference type="InterPro" id="IPR009057">
    <property type="entry name" value="Homeodomain-like_sf"/>
</dbReference>
<evidence type="ECO:0000256" key="1">
    <source>
        <dbReference type="ARBA" id="ARBA00023015"/>
    </source>
</evidence>
<dbReference type="PANTHER" id="PTHR46796:SF6">
    <property type="entry name" value="ARAC SUBFAMILY"/>
    <property type="match status" value="1"/>
</dbReference>
<evidence type="ECO:0000256" key="2">
    <source>
        <dbReference type="ARBA" id="ARBA00023125"/>
    </source>
</evidence>
<keyword evidence="6" id="KW-1185">Reference proteome</keyword>
<proteinExistence type="predicted"/>
<keyword evidence="1" id="KW-0805">Transcription regulation</keyword>
<dbReference type="RefSeq" id="WP_159460062.1">
    <property type="nucleotide sequence ID" value="NZ_FWZX01000001.1"/>
</dbReference>
<reference evidence="5 6" key="1">
    <citation type="submission" date="2017-04" db="EMBL/GenBank/DDBJ databases">
        <authorList>
            <person name="Afonso C.L."/>
            <person name="Miller P.J."/>
            <person name="Scott M.A."/>
            <person name="Spackman E."/>
            <person name="Goraichik I."/>
            <person name="Dimitrov K.M."/>
            <person name="Suarez D.L."/>
            <person name="Swayne D.E."/>
        </authorList>
    </citation>
    <scope>NUCLEOTIDE SEQUENCE [LARGE SCALE GENOMIC DNA]</scope>
    <source>
        <strain evidence="5 6">USBA 355</strain>
    </source>
</reference>
<dbReference type="InterPro" id="IPR035418">
    <property type="entry name" value="AraC-bd_2"/>
</dbReference>
<accession>A0A1Y6B6R3</accession>
<evidence type="ECO:0000256" key="3">
    <source>
        <dbReference type="ARBA" id="ARBA00023163"/>
    </source>
</evidence>
<dbReference type="Gene3D" id="1.10.10.60">
    <property type="entry name" value="Homeodomain-like"/>
    <property type="match status" value="1"/>
</dbReference>
<sequence>MLGVWTTEGIPEAEQFAYWRDAVCDAFVPLEPEGRPERFSGRIESFHGQDLQVSSVAAEGHPVNLTRRGVHRQGNTYFFANLLLYGSVFVEQFGVGARVEPGDIYLLDTASPFAVQFASRFKILCVTLDEAMLRPRLGSGGRLSSPVIRGNRGAGQLTAQYIRNVIAPDPVAVLDVQDLAAVHLSSLLVRAASGEAEAEGEEGLARSNRGRASLERIKGFVDAHLAEPGLSVQGVCSALNMSRSHLYGVMAEAGETFSGYLRDRRLDECRRSILAAPDKTIAEIAYAWGFQDQSSFTRMFKARFGVTPRQARSG</sequence>
<evidence type="ECO:0000313" key="6">
    <source>
        <dbReference type="Proteomes" id="UP000192917"/>
    </source>
</evidence>
<dbReference type="Proteomes" id="UP000192917">
    <property type="component" value="Unassembled WGS sequence"/>
</dbReference>
<dbReference type="PRINTS" id="PR00032">
    <property type="entry name" value="HTHARAC"/>
</dbReference>
<dbReference type="Pfam" id="PF12833">
    <property type="entry name" value="HTH_18"/>
    <property type="match status" value="1"/>
</dbReference>
<protein>
    <submittedName>
        <fullName evidence="5">Transcriptional regulator, AraC family</fullName>
    </submittedName>
</protein>
<dbReference type="InterPro" id="IPR018060">
    <property type="entry name" value="HTH_AraC"/>
</dbReference>
<gene>
    <name evidence="5" type="ORF">SAMN05428998_101372</name>
</gene>
<dbReference type="SMART" id="SM00342">
    <property type="entry name" value="HTH_ARAC"/>
    <property type="match status" value="1"/>
</dbReference>
<dbReference type="SUPFAM" id="SSF46689">
    <property type="entry name" value="Homeodomain-like"/>
    <property type="match status" value="1"/>
</dbReference>
<dbReference type="InterPro" id="IPR020449">
    <property type="entry name" value="Tscrpt_reg_AraC-type_HTH"/>
</dbReference>
<dbReference type="EMBL" id="FWZX01000001">
    <property type="protein sequence ID" value="SME91151.1"/>
    <property type="molecule type" value="Genomic_DNA"/>
</dbReference>
<name>A0A1Y6B6R3_9PROT</name>
<dbReference type="InterPro" id="IPR050204">
    <property type="entry name" value="AraC_XylS_family_regulators"/>
</dbReference>
<dbReference type="PANTHER" id="PTHR46796">
    <property type="entry name" value="HTH-TYPE TRANSCRIPTIONAL ACTIVATOR RHAS-RELATED"/>
    <property type="match status" value="1"/>
</dbReference>
<organism evidence="5 6">
    <name type="scientific">Tistlia consotensis USBA 355</name>
    <dbReference type="NCBI Taxonomy" id="560819"/>
    <lineage>
        <taxon>Bacteria</taxon>
        <taxon>Pseudomonadati</taxon>
        <taxon>Pseudomonadota</taxon>
        <taxon>Alphaproteobacteria</taxon>
        <taxon>Rhodospirillales</taxon>
        <taxon>Rhodovibrionaceae</taxon>
        <taxon>Tistlia</taxon>
    </lineage>
</organism>
<dbReference type="STRING" id="560819.SAMN05428998_101372"/>
<dbReference type="GO" id="GO:0043565">
    <property type="term" value="F:sequence-specific DNA binding"/>
    <property type="evidence" value="ECO:0007669"/>
    <property type="project" value="InterPro"/>
</dbReference>
<dbReference type="Pfam" id="PF14525">
    <property type="entry name" value="AraC_binding_2"/>
    <property type="match status" value="1"/>
</dbReference>
<evidence type="ECO:0000313" key="5">
    <source>
        <dbReference type="EMBL" id="SME91151.1"/>
    </source>
</evidence>
<keyword evidence="3" id="KW-0804">Transcription</keyword>
<feature type="domain" description="HTH araC/xylS-type" evidence="4">
    <location>
        <begin position="215"/>
        <end position="314"/>
    </location>
</feature>
<dbReference type="AlphaFoldDB" id="A0A1Y6B6R3"/>
<dbReference type="PROSITE" id="PS01124">
    <property type="entry name" value="HTH_ARAC_FAMILY_2"/>
    <property type="match status" value="1"/>
</dbReference>
<dbReference type="GO" id="GO:0003700">
    <property type="term" value="F:DNA-binding transcription factor activity"/>
    <property type="evidence" value="ECO:0007669"/>
    <property type="project" value="InterPro"/>
</dbReference>